<comment type="caution">
    <text evidence="1">The sequence shown here is derived from an EMBL/GenBank/DDBJ whole genome shotgun (WGS) entry which is preliminary data.</text>
</comment>
<gene>
    <name evidence="1" type="ORF">DPMN_051725</name>
</gene>
<evidence type="ECO:0000313" key="1">
    <source>
        <dbReference type="EMBL" id="KAH3725872.1"/>
    </source>
</evidence>
<proteinExistence type="predicted"/>
<accession>A0A9D4CJX0</accession>
<name>A0A9D4CJX0_DREPO</name>
<organism evidence="1 2">
    <name type="scientific">Dreissena polymorpha</name>
    <name type="common">Zebra mussel</name>
    <name type="synonym">Mytilus polymorpha</name>
    <dbReference type="NCBI Taxonomy" id="45954"/>
    <lineage>
        <taxon>Eukaryota</taxon>
        <taxon>Metazoa</taxon>
        <taxon>Spiralia</taxon>
        <taxon>Lophotrochozoa</taxon>
        <taxon>Mollusca</taxon>
        <taxon>Bivalvia</taxon>
        <taxon>Autobranchia</taxon>
        <taxon>Heteroconchia</taxon>
        <taxon>Euheterodonta</taxon>
        <taxon>Imparidentia</taxon>
        <taxon>Neoheterodontei</taxon>
        <taxon>Myida</taxon>
        <taxon>Dreissenoidea</taxon>
        <taxon>Dreissenidae</taxon>
        <taxon>Dreissena</taxon>
    </lineage>
</organism>
<dbReference type="Proteomes" id="UP000828390">
    <property type="component" value="Unassembled WGS sequence"/>
</dbReference>
<reference evidence="1" key="1">
    <citation type="journal article" date="2019" name="bioRxiv">
        <title>The Genome of the Zebra Mussel, Dreissena polymorpha: A Resource for Invasive Species Research.</title>
        <authorList>
            <person name="McCartney M.A."/>
            <person name="Auch B."/>
            <person name="Kono T."/>
            <person name="Mallez S."/>
            <person name="Zhang Y."/>
            <person name="Obille A."/>
            <person name="Becker A."/>
            <person name="Abrahante J.E."/>
            <person name="Garbe J."/>
            <person name="Badalamenti J.P."/>
            <person name="Herman A."/>
            <person name="Mangelson H."/>
            <person name="Liachko I."/>
            <person name="Sullivan S."/>
            <person name="Sone E.D."/>
            <person name="Koren S."/>
            <person name="Silverstein K.A.T."/>
            <person name="Beckman K.B."/>
            <person name="Gohl D.M."/>
        </authorList>
    </citation>
    <scope>NUCLEOTIDE SEQUENCE</scope>
    <source>
        <strain evidence="1">Duluth1</strain>
        <tissue evidence="1">Whole animal</tissue>
    </source>
</reference>
<dbReference type="EMBL" id="JAIWYP010000012">
    <property type="protein sequence ID" value="KAH3725872.1"/>
    <property type="molecule type" value="Genomic_DNA"/>
</dbReference>
<keyword evidence="2" id="KW-1185">Reference proteome</keyword>
<protein>
    <submittedName>
        <fullName evidence="1">Uncharacterized protein</fullName>
    </submittedName>
</protein>
<reference evidence="1" key="2">
    <citation type="submission" date="2020-11" db="EMBL/GenBank/DDBJ databases">
        <authorList>
            <person name="McCartney M.A."/>
            <person name="Auch B."/>
            <person name="Kono T."/>
            <person name="Mallez S."/>
            <person name="Becker A."/>
            <person name="Gohl D.M."/>
            <person name="Silverstein K.A.T."/>
            <person name="Koren S."/>
            <person name="Bechman K.B."/>
            <person name="Herman A."/>
            <person name="Abrahante J.E."/>
            <person name="Garbe J."/>
        </authorList>
    </citation>
    <scope>NUCLEOTIDE SEQUENCE</scope>
    <source>
        <strain evidence="1">Duluth1</strain>
        <tissue evidence="1">Whole animal</tissue>
    </source>
</reference>
<dbReference type="AlphaFoldDB" id="A0A9D4CJX0"/>
<evidence type="ECO:0000313" key="2">
    <source>
        <dbReference type="Proteomes" id="UP000828390"/>
    </source>
</evidence>
<sequence length="86" mass="9527">MPVASRQSAGLPMYLAIPGLCRHSPRLHLGTRGDNRGVAVARPESVWAPVEQRCRPGCSRRRPGCSRCRADRCWSFTVTTGSSLRY</sequence>